<protein>
    <submittedName>
        <fullName evidence="2">Uncharacterized protein</fullName>
    </submittedName>
</protein>
<evidence type="ECO:0000256" key="1">
    <source>
        <dbReference type="SAM" id="SignalP"/>
    </source>
</evidence>
<gene>
    <name evidence="2" type="ORF">AO063_22205</name>
</gene>
<evidence type="ECO:0000313" key="2">
    <source>
        <dbReference type="EMBL" id="KTB67420.1"/>
    </source>
</evidence>
<reference evidence="2 3" key="1">
    <citation type="submission" date="2015-09" db="EMBL/GenBank/DDBJ databases">
        <title>Genome sequence of ICMP 11288.</title>
        <authorList>
            <person name="Visnovsky S."/>
            <person name="Lu A."/>
            <person name="Panda P."/>
            <person name="Pitman A."/>
        </authorList>
    </citation>
    <scope>NUCLEOTIDE SEQUENCE [LARGE SCALE GENOMIC DNA]</scope>
    <source>
        <strain evidence="2 3">ICMP 11288</strain>
    </source>
</reference>
<dbReference type="Proteomes" id="UP000054197">
    <property type="component" value="Unassembled WGS sequence"/>
</dbReference>
<evidence type="ECO:0000313" key="3">
    <source>
        <dbReference type="Proteomes" id="UP000054197"/>
    </source>
</evidence>
<organism evidence="2 3">
    <name type="scientific">Pseudomonas fluorescens ICMP 11288</name>
    <dbReference type="NCBI Taxonomy" id="1198309"/>
    <lineage>
        <taxon>Bacteria</taxon>
        <taxon>Pseudomonadati</taxon>
        <taxon>Pseudomonadota</taxon>
        <taxon>Gammaproteobacteria</taxon>
        <taxon>Pseudomonadales</taxon>
        <taxon>Pseudomonadaceae</taxon>
        <taxon>Pseudomonas</taxon>
    </lineage>
</organism>
<sequence>MNLLRNACSAVLLILAWSGATALARPAVSLDAPSAQSADHAMAHSAATASTSSKAIQAASITSPTPPRSAAAAHATQQLVDFLTHLSSTSDITLERMGKQFGGALTAEDDAFAYRSTDLGKGWNYGVKLLLPSKAFKAGFNFWFYNPRRDADPTPICALSLDVLRKQLVAHGYAEKFGYSEIGSVDSVEFVRTDIVLTILRWNLLMAPNGDECFNAIQTIDGR</sequence>
<dbReference type="AlphaFoldDB" id="A0A0W0I3I6"/>
<dbReference type="RefSeq" id="WP_058419717.1">
    <property type="nucleotide sequence ID" value="NZ_LKEF01000011.1"/>
</dbReference>
<feature type="signal peptide" evidence="1">
    <location>
        <begin position="1"/>
        <end position="24"/>
    </location>
</feature>
<feature type="chain" id="PRO_5006904192" evidence="1">
    <location>
        <begin position="25"/>
        <end position="223"/>
    </location>
</feature>
<proteinExistence type="predicted"/>
<comment type="caution">
    <text evidence="2">The sequence shown here is derived from an EMBL/GenBank/DDBJ whole genome shotgun (WGS) entry which is preliminary data.</text>
</comment>
<keyword evidence="1" id="KW-0732">Signal</keyword>
<dbReference type="EMBL" id="LKEF01000011">
    <property type="protein sequence ID" value="KTB67420.1"/>
    <property type="molecule type" value="Genomic_DNA"/>
</dbReference>
<name>A0A0W0I3I6_PSEFL</name>
<accession>A0A0W0I3I6</accession>